<dbReference type="Proteomes" id="UP000887576">
    <property type="component" value="Unplaced"/>
</dbReference>
<accession>A0AC34RJ46</accession>
<name>A0AC34RJ46_9BILA</name>
<organism evidence="1 2">
    <name type="scientific">Panagrolaimus sp. JU765</name>
    <dbReference type="NCBI Taxonomy" id="591449"/>
    <lineage>
        <taxon>Eukaryota</taxon>
        <taxon>Metazoa</taxon>
        <taxon>Ecdysozoa</taxon>
        <taxon>Nematoda</taxon>
        <taxon>Chromadorea</taxon>
        <taxon>Rhabditida</taxon>
        <taxon>Tylenchina</taxon>
        <taxon>Panagrolaimomorpha</taxon>
        <taxon>Panagrolaimoidea</taxon>
        <taxon>Panagrolaimidae</taxon>
        <taxon>Panagrolaimus</taxon>
    </lineage>
</organism>
<dbReference type="WBParaSite" id="JU765_v2.g734.t1">
    <property type="protein sequence ID" value="JU765_v2.g734.t1"/>
    <property type="gene ID" value="JU765_v2.g734"/>
</dbReference>
<sequence length="67" mass="7897">MSQKLQKQPKPTSTPVRENPNEGTRPIQTIFNLNLHQRDRDAQAEREVFKTAVVELEKLFKEFNLNF</sequence>
<reference evidence="2" key="1">
    <citation type="submission" date="2022-11" db="UniProtKB">
        <authorList>
            <consortium name="WormBaseParasite"/>
        </authorList>
    </citation>
    <scope>IDENTIFICATION</scope>
</reference>
<evidence type="ECO:0000313" key="2">
    <source>
        <dbReference type="WBParaSite" id="JU765_v2.g734.t1"/>
    </source>
</evidence>
<protein>
    <submittedName>
        <fullName evidence="2">Uncharacterized protein</fullName>
    </submittedName>
</protein>
<proteinExistence type="predicted"/>
<evidence type="ECO:0000313" key="1">
    <source>
        <dbReference type="Proteomes" id="UP000887576"/>
    </source>
</evidence>